<dbReference type="GO" id="GO:0099160">
    <property type="term" value="C:postsynaptic intermediate filament cytoskeleton"/>
    <property type="evidence" value="ECO:0007669"/>
    <property type="project" value="TreeGrafter"/>
</dbReference>
<dbReference type="Ensembl" id="ENSSAUT00010047183.1">
    <property type="protein sequence ID" value="ENSSAUP00010044870.1"/>
    <property type="gene ID" value="ENSSAUG00010018764.1"/>
</dbReference>
<feature type="coiled-coil region" evidence="3">
    <location>
        <begin position="254"/>
        <end position="327"/>
    </location>
</feature>
<dbReference type="SMART" id="SM01391">
    <property type="entry name" value="Filament"/>
    <property type="match status" value="1"/>
</dbReference>
<dbReference type="GO" id="GO:0030424">
    <property type="term" value="C:axon"/>
    <property type="evidence" value="ECO:0007669"/>
    <property type="project" value="TreeGrafter"/>
</dbReference>
<keyword evidence="1" id="KW-0403">Intermediate filament</keyword>
<keyword evidence="2 3" id="KW-0175">Coiled coil</keyword>
<dbReference type="Gene3D" id="1.20.5.1160">
    <property type="entry name" value="Vasodilator-stimulated phosphoprotein"/>
    <property type="match status" value="1"/>
</dbReference>
<protein>
    <recommendedName>
        <fullName evidence="5">IF rod domain-containing protein</fullName>
    </recommendedName>
</protein>
<dbReference type="PROSITE" id="PS51842">
    <property type="entry name" value="IF_ROD_2"/>
    <property type="match status" value="1"/>
</dbReference>
<feature type="compositionally biased region" description="Polar residues" evidence="4">
    <location>
        <begin position="621"/>
        <end position="637"/>
    </location>
</feature>
<dbReference type="PANTHER" id="PTHR45652">
    <property type="entry name" value="GLIAL FIBRILLARY ACIDIC PROTEIN"/>
    <property type="match status" value="1"/>
</dbReference>
<keyword evidence="7" id="KW-1185">Reference proteome</keyword>
<dbReference type="SUPFAM" id="SSF64593">
    <property type="entry name" value="Intermediate filament protein, coiled coil region"/>
    <property type="match status" value="2"/>
</dbReference>
<dbReference type="PANTHER" id="PTHR45652:SF10">
    <property type="entry name" value="NEUROFILAMENT MEDIUM POLYPEPTIDE ISOFORM X1"/>
    <property type="match status" value="1"/>
</dbReference>
<dbReference type="InParanoid" id="A0A671X7I8"/>
<reference evidence="6" key="1">
    <citation type="submission" date="2021-04" db="EMBL/GenBank/DDBJ databases">
        <authorList>
            <consortium name="Wellcome Sanger Institute Data Sharing"/>
        </authorList>
    </citation>
    <scope>NUCLEOTIDE SEQUENCE [LARGE SCALE GENOMIC DNA]</scope>
</reference>
<reference evidence="6" key="3">
    <citation type="submission" date="2025-09" db="UniProtKB">
        <authorList>
            <consortium name="Ensembl"/>
        </authorList>
    </citation>
    <scope>IDENTIFICATION</scope>
</reference>
<reference evidence="6" key="2">
    <citation type="submission" date="2025-08" db="UniProtKB">
        <authorList>
            <consortium name="Ensembl"/>
        </authorList>
    </citation>
    <scope>IDENTIFICATION</scope>
</reference>
<organism evidence="6 7">
    <name type="scientific">Sparus aurata</name>
    <name type="common">Gilthead sea bream</name>
    <dbReference type="NCBI Taxonomy" id="8175"/>
    <lineage>
        <taxon>Eukaryota</taxon>
        <taxon>Metazoa</taxon>
        <taxon>Chordata</taxon>
        <taxon>Craniata</taxon>
        <taxon>Vertebrata</taxon>
        <taxon>Euteleostomi</taxon>
        <taxon>Actinopterygii</taxon>
        <taxon>Neopterygii</taxon>
        <taxon>Teleostei</taxon>
        <taxon>Neoteleostei</taxon>
        <taxon>Acanthomorphata</taxon>
        <taxon>Eupercaria</taxon>
        <taxon>Spariformes</taxon>
        <taxon>Sparidae</taxon>
        <taxon>Sparus</taxon>
    </lineage>
</organism>
<feature type="compositionally biased region" description="Basic and acidic residues" evidence="4">
    <location>
        <begin position="445"/>
        <end position="459"/>
    </location>
</feature>
<evidence type="ECO:0000259" key="5">
    <source>
        <dbReference type="PROSITE" id="PS51842"/>
    </source>
</evidence>
<dbReference type="Proteomes" id="UP000472265">
    <property type="component" value="Chromosome 15"/>
</dbReference>
<feature type="region of interest" description="Disordered" evidence="4">
    <location>
        <begin position="429"/>
        <end position="598"/>
    </location>
</feature>
<evidence type="ECO:0000256" key="1">
    <source>
        <dbReference type="ARBA" id="ARBA00022754"/>
    </source>
</evidence>
<dbReference type="InterPro" id="IPR050405">
    <property type="entry name" value="Intermediate_filament"/>
</dbReference>
<name>A0A671X7I8_SPAAU</name>
<evidence type="ECO:0000256" key="4">
    <source>
        <dbReference type="SAM" id="MobiDB-lite"/>
    </source>
</evidence>
<gene>
    <name evidence="6" type="primary">LOC115596097</name>
</gene>
<dbReference type="Pfam" id="PF00038">
    <property type="entry name" value="Filament"/>
    <property type="match status" value="1"/>
</dbReference>
<feature type="compositionally biased region" description="Basic and acidic residues" evidence="4">
    <location>
        <begin position="540"/>
        <end position="595"/>
    </location>
</feature>
<proteinExistence type="predicted"/>
<dbReference type="GeneTree" id="ENSGT00940000161685"/>
<dbReference type="GO" id="GO:0005737">
    <property type="term" value="C:cytoplasm"/>
    <property type="evidence" value="ECO:0007669"/>
    <property type="project" value="TreeGrafter"/>
</dbReference>
<dbReference type="OMA" id="CNAHRIA"/>
<feature type="compositionally biased region" description="Basic and acidic residues" evidence="4">
    <location>
        <begin position="674"/>
        <end position="720"/>
    </location>
</feature>
<feature type="compositionally biased region" description="Acidic residues" evidence="4">
    <location>
        <begin position="433"/>
        <end position="444"/>
    </location>
</feature>
<feature type="compositionally biased region" description="Basic and acidic residues" evidence="4">
    <location>
        <begin position="777"/>
        <end position="786"/>
    </location>
</feature>
<dbReference type="FunFam" id="1.20.5.1160:FF:000001">
    <property type="entry name" value="Keratin type II"/>
    <property type="match status" value="1"/>
</dbReference>
<dbReference type="GO" id="GO:0005200">
    <property type="term" value="F:structural constituent of cytoskeleton"/>
    <property type="evidence" value="ECO:0007669"/>
    <property type="project" value="TreeGrafter"/>
</dbReference>
<feature type="region of interest" description="Disordered" evidence="4">
    <location>
        <begin position="610"/>
        <end position="786"/>
    </location>
</feature>
<accession>A0A671X7I8</accession>
<feature type="coiled-coil region" evidence="3">
    <location>
        <begin position="175"/>
        <end position="213"/>
    </location>
</feature>
<feature type="compositionally biased region" description="Basic and acidic residues" evidence="4">
    <location>
        <begin position="503"/>
        <end position="514"/>
    </location>
</feature>
<sequence length="786" mass="88388">ASDIHRDSTINSMDNRPGFPHRITPDAHLHYRPRRSTSDTRGTPTGMNLTDPLSGKLTEKELMNGLNGRLAGFIEKVHHLEHQNHLLEREIEDIRGKAKAASSLEEEYGPELRKLRQLVQDITHQKHQIEIEHQNLEDELCGLRRQHEREARSRSDAEGTIVVLKKDISDAYQAKLQLDKKAQALVDEIHFLKRNHEAEVSELFDQIQDAQVAVREQEFGNPGVTAALRDIRAQLEGHTVSDFQQVGETFRSQFARLTEAAESKREALKASQQEIQEYRRRLQAKNIELDCAKGTREAMEKQLHDVEDRHKEEVIHYQNTIKELENELINCKFDMSGYLREYHDLLNVKMALDVEILSYRFTPKSKLNIFPFCPAARLSTMSNTHISLPYIYHQSPVYTLPCLSRPGGPHRRAEPQYKFVEEIITETTREIEMSEFEETGSEETEVGKDEQEKRDRGGCEEGEEEEDDDNKDGREEDGEQMCDSEHNQVASAGNLENGGEVSDGEKGQTGKEAVDNGGDSGIDKNAQNKLSENIAEETEEQHQKVAEKPKVEKDAAVKMEADQKDLPSKADDLKQKVLAEEESLDKSDEKSEKDSFISAQVKMTVDETLAQVSKEPDKTQELSSVVQVQDKASTLASETAEKPADFTADIKSTLSVETGELSVKAQVSPSTTTKSEEKENSHTEPKEISKSEAAKVEDKVAKSNQDAKHDSNKGQDEESSLKANAKSLPEVKDQKPSSGEKPPTVQTELPKESTCTNADNKELHQGAPEISQVQKSKLSDVSEKNK</sequence>
<dbReference type="GO" id="GO:0005882">
    <property type="term" value="C:intermediate filament"/>
    <property type="evidence" value="ECO:0007669"/>
    <property type="project" value="UniProtKB-KW"/>
</dbReference>
<dbReference type="Gene3D" id="1.20.5.500">
    <property type="entry name" value="Single helix bin"/>
    <property type="match status" value="1"/>
</dbReference>
<feature type="compositionally biased region" description="Acidic residues" evidence="4">
    <location>
        <begin position="460"/>
        <end position="482"/>
    </location>
</feature>
<dbReference type="GO" id="GO:0033693">
    <property type="term" value="P:neurofilament bundle assembly"/>
    <property type="evidence" value="ECO:0007669"/>
    <property type="project" value="TreeGrafter"/>
</dbReference>
<feature type="domain" description="IF rod" evidence="5">
    <location>
        <begin position="59"/>
        <end position="356"/>
    </location>
</feature>
<evidence type="ECO:0000313" key="7">
    <source>
        <dbReference type="Proteomes" id="UP000472265"/>
    </source>
</evidence>
<dbReference type="AlphaFoldDB" id="A0A671X7I8"/>
<evidence type="ECO:0000256" key="3">
    <source>
        <dbReference type="SAM" id="Coils"/>
    </source>
</evidence>
<evidence type="ECO:0000313" key="6">
    <source>
        <dbReference type="Ensembl" id="ENSSAUP00010044870.1"/>
    </source>
</evidence>
<dbReference type="Gene3D" id="1.20.5.170">
    <property type="match status" value="1"/>
</dbReference>
<dbReference type="InterPro" id="IPR039008">
    <property type="entry name" value="IF_rod_dom"/>
</dbReference>
<feature type="compositionally biased region" description="Polar residues" evidence="4">
    <location>
        <begin position="39"/>
        <end position="48"/>
    </location>
</feature>
<evidence type="ECO:0000256" key="2">
    <source>
        <dbReference type="ARBA" id="ARBA00023054"/>
    </source>
</evidence>
<feature type="coiled-coil region" evidence="3">
    <location>
        <begin position="77"/>
        <end position="139"/>
    </location>
</feature>
<feature type="region of interest" description="Disordered" evidence="4">
    <location>
        <begin position="1"/>
        <end position="48"/>
    </location>
</feature>